<dbReference type="InterPro" id="IPR039556">
    <property type="entry name" value="ICL/PEPM"/>
</dbReference>
<dbReference type="PANTHER" id="PTHR42905">
    <property type="entry name" value="PHOSPHOENOLPYRUVATE CARBOXYLASE"/>
    <property type="match status" value="1"/>
</dbReference>
<dbReference type="Pfam" id="PF13714">
    <property type="entry name" value="PEP_mutase"/>
    <property type="match status" value="1"/>
</dbReference>
<sequence>MDEVTIKNNHRQAAALRGLHVPGRPLVAPNAWDAASAKIIDRAGFAAVATSSAAVAACLGFDDGEAAPADAMLEAAARIARAVTVPVTVDFERGYQLPPEELVERFVPTGAVGLNLEDSFPSTGSMVTIDEQVEFIHGIRAAASSVGADLVINARTDSFLHHAGTPEEQFTASVERGNRYLEAGADCVYPLGVGDPKAIAALVKAIDGPVNVGRGVGGPLTIADLAGLGVARVTFGPGPQRHVYSWFETETLPSLRA</sequence>
<dbReference type="CDD" id="cd00377">
    <property type="entry name" value="ICL_PEPM"/>
    <property type="match status" value="1"/>
</dbReference>
<dbReference type="AlphaFoldDB" id="A0A1V2I381"/>
<comment type="caution">
    <text evidence="1">The sequence shown here is derived from an EMBL/GenBank/DDBJ whole genome shotgun (WGS) entry which is preliminary data.</text>
</comment>
<keyword evidence="2" id="KW-1185">Reference proteome</keyword>
<dbReference type="InterPro" id="IPR040442">
    <property type="entry name" value="Pyrv_kinase-like_dom_sf"/>
</dbReference>
<accession>A0A1V2I381</accession>
<dbReference type="Proteomes" id="UP000188929">
    <property type="component" value="Unassembled WGS sequence"/>
</dbReference>
<reference evidence="2" key="1">
    <citation type="submission" date="2016-10" db="EMBL/GenBank/DDBJ databases">
        <title>Frankia sp. NRRL B-16386 Genome sequencing.</title>
        <authorList>
            <person name="Ghodhbane-Gtari F."/>
            <person name="Swanson E."/>
            <person name="Gueddou A."/>
            <person name="Hezbri K."/>
            <person name="Ktari K."/>
            <person name="Nouioui I."/>
            <person name="Morris K."/>
            <person name="Simpson S."/>
            <person name="Abebe-Akele F."/>
            <person name="Thomas K."/>
            <person name="Gtari M."/>
            <person name="Tisa L.S."/>
        </authorList>
    </citation>
    <scope>NUCLEOTIDE SEQUENCE [LARGE SCALE GENOMIC DNA]</scope>
    <source>
        <strain evidence="2">NRRL B-16386</strain>
    </source>
</reference>
<dbReference type="STRING" id="1834516.BL253_29010"/>
<protein>
    <submittedName>
        <fullName evidence="1">Carboxyvinyl-carboxyphosphonate phosphorylmutase</fullName>
    </submittedName>
</protein>
<name>A0A1V2I381_9ACTN</name>
<organism evidence="1 2">
    <name type="scientific">Pseudofrankia asymbiotica</name>
    <dbReference type="NCBI Taxonomy" id="1834516"/>
    <lineage>
        <taxon>Bacteria</taxon>
        <taxon>Bacillati</taxon>
        <taxon>Actinomycetota</taxon>
        <taxon>Actinomycetes</taxon>
        <taxon>Frankiales</taxon>
        <taxon>Frankiaceae</taxon>
        <taxon>Pseudofrankia</taxon>
    </lineage>
</organism>
<dbReference type="GO" id="GO:0003824">
    <property type="term" value="F:catalytic activity"/>
    <property type="evidence" value="ECO:0007669"/>
    <property type="project" value="InterPro"/>
</dbReference>
<evidence type="ECO:0000313" key="1">
    <source>
        <dbReference type="EMBL" id="ONH24904.1"/>
    </source>
</evidence>
<gene>
    <name evidence="1" type="ORF">BL253_29010</name>
</gene>
<dbReference type="SUPFAM" id="SSF51621">
    <property type="entry name" value="Phosphoenolpyruvate/pyruvate domain"/>
    <property type="match status" value="1"/>
</dbReference>
<dbReference type="OrthoDB" id="9780430at2"/>
<dbReference type="InterPro" id="IPR015813">
    <property type="entry name" value="Pyrv/PenolPyrv_kinase-like_dom"/>
</dbReference>
<evidence type="ECO:0000313" key="2">
    <source>
        <dbReference type="Proteomes" id="UP000188929"/>
    </source>
</evidence>
<proteinExistence type="predicted"/>
<dbReference type="RefSeq" id="WP_076820569.1">
    <property type="nucleotide sequence ID" value="NZ_MOMC01000066.1"/>
</dbReference>
<dbReference type="EMBL" id="MOMC01000066">
    <property type="protein sequence ID" value="ONH24904.1"/>
    <property type="molecule type" value="Genomic_DNA"/>
</dbReference>
<dbReference type="Gene3D" id="3.20.20.60">
    <property type="entry name" value="Phosphoenolpyruvate-binding domains"/>
    <property type="match status" value="1"/>
</dbReference>
<dbReference type="PANTHER" id="PTHR42905:SF16">
    <property type="entry name" value="CARBOXYPHOSPHONOENOLPYRUVATE PHOSPHONOMUTASE-LIKE PROTEIN (AFU_ORTHOLOGUE AFUA_5G07230)"/>
    <property type="match status" value="1"/>
</dbReference>